<keyword evidence="3" id="KW-1185">Reference proteome</keyword>
<evidence type="ECO:0000256" key="1">
    <source>
        <dbReference type="SAM" id="MobiDB-lite"/>
    </source>
</evidence>
<organism evidence="2 3">
    <name type="scientific">Piromyces finnis</name>
    <dbReference type="NCBI Taxonomy" id="1754191"/>
    <lineage>
        <taxon>Eukaryota</taxon>
        <taxon>Fungi</taxon>
        <taxon>Fungi incertae sedis</taxon>
        <taxon>Chytridiomycota</taxon>
        <taxon>Chytridiomycota incertae sedis</taxon>
        <taxon>Neocallimastigomycetes</taxon>
        <taxon>Neocallimastigales</taxon>
        <taxon>Neocallimastigaceae</taxon>
        <taxon>Piromyces</taxon>
    </lineage>
</organism>
<reference evidence="2 3" key="2">
    <citation type="submission" date="2016-08" db="EMBL/GenBank/DDBJ databases">
        <title>Pervasive Adenine N6-methylation of Active Genes in Fungi.</title>
        <authorList>
            <consortium name="DOE Joint Genome Institute"/>
            <person name="Mondo S.J."/>
            <person name="Dannebaum R.O."/>
            <person name="Kuo R.C."/>
            <person name="Labutti K."/>
            <person name="Haridas S."/>
            <person name="Kuo A."/>
            <person name="Salamov A."/>
            <person name="Ahrendt S.R."/>
            <person name="Lipzen A."/>
            <person name="Sullivan W."/>
            <person name="Andreopoulos W.B."/>
            <person name="Clum A."/>
            <person name="Lindquist E."/>
            <person name="Daum C."/>
            <person name="Ramamoorthy G.K."/>
            <person name="Gryganskyi A."/>
            <person name="Culley D."/>
            <person name="Magnuson J.K."/>
            <person name="James T.Y."/>
            <person name="O'Malley M.A."/>
            <person name="Stajich J.E."/>
            <person name="Spatafora J.W."/>
            <person name="Visel A."/>
            <person name="Grigoriev I.V."/>
        </authorList>
    </citation>
    <scope>NUCLEOTIDE SEQUENCE [LARGE SCALE GENOMIC DNA]</scope>
    <source>
        <strain evidence="3">finn</strain>
    </source>
</reference>
<reference evidence="2 3" key="1">
    <citation type="submission" date="2016-08" db="EMBL/GenBank/DDBJ databases">
        <title>Genomes of anaerobic fungi encode conserved fungal cellulosomes for biomass hydrolysis.</title>
        <authorList>
            <consortium name="DOE Joint Genome Institute"/>
            <person name="Haitjema C.H."/>
            <person name="Gilmore S.P."/>
            <person name="Henske J.K."/>
            <person name="Solomon K.V."/>
            <person name="De Groot R."/>
            <person name="Kuo A."/>
            <person name="Mondo S.J."/>
            <person name="Salamov A.A."/>
            <person name="Labutti K."/>
            <person name="Zhao Z."/>
            <person name="Chiniquy J."/>
            <person name="Barry K."/>
            <person name="Brewer H.M."/>
            <person name="Purvine S.O."/>
            <person name="Wright A.T."/>
            <person name="Boxma B."/>
            <person name="Van Alen T."/>
            <person name="Hackstein J.H."/>
            <person name="Baker S.E."/>
            <person name="Grigoriev I.V."/>
            <person name="O'Malley M.A."/>
        </authorList>
    </citation>
    <scope>NUCLEOTIDE SEQUENCE [LARGE SCALE GENOMIC DNA]</scope>
    <source>
        <strain evidence="3">finn</strain>
    </source>
</reference>
<sequence length="177" mass="20066">MDTTTKNKITDNISDNTKRENEKEGEDLKIHESTEDDKGIQEIPDIKLENKKEVCPNFNILSSCFISNKGCLKLGTDFKPNNDDKNGKLANMKESNNSEQDKIISPLFNGNEKFNSNKNNDFSNNWINNDIPNIKPDNSKNAFIQSSQPILNKNIINNNDNHLMDNCGDNKVFDGNK</sequence>
<dbReference type="Proteomes" id="UP000193719">
    <property type="component" value="Unassembled WGS sequence"/>
</dbReference>
<name>A0A1Y1VE58_9FUNG</name>
<feature type="compositionally biased region" description="Polar residues" evidence="1">
    <location>
        <begin position="1"/>
        <end position="15"/>
    </location>
</feature>
<evidence type="ECO:0000313" key="2">
    <source>
        <dbReference type="EMBL" id="ORX53848.1"/>
    </source>
</evidence>
<feature type="compositionally biased region" description="Basic and acidic residues" evidence="1">
    <location>
        <begin position="16"/>
        <end position="36"/>
    </location>
</feature>
<accession>A0A1Y1VE58</accession>
<evidence type="ECO:0000313" key="3">
    <source>
        <dbReference type="Proteomes" id="UP000193719"/>
    </source>
</evidence>
<protein>
    <submittedName>
        <fullName evidence="2">Uncharacterized protein</fullName>
    </submittedName>
</protein>
<feature type="region of interest" description="Disordered" evidence="1">
    <location>
        <begin position="1"/>
        <end position="36"/>
    </location>
</feature>
<dbReference type="AlphaFoldDB" id="A0A1Y1VE58"/>
<gene>
    <name evidence="2" type="ORF">BCR36DRAFT_368865</name>
</gene>
<proteinExistence type="predicted"/>
<dbReference type="EMBL" id="MCFH01000012">
    <property type="protein sequence ID" value="ORX53848.1"/>
    <property type="molecule type" value="Genomic_DNA"/>
</dbReference>
<comment type="caution">
    <text evidence="2">The sequence shown here is derived from an EMBL/GenBank/DDBJ whole genome shotgun (WGS) entry which is preliminary data.</text>
</comment>